<feature type="compositionally biased region" description="Low complexity" evidence="1">
    <location>
        <begin position="201"/>
        <end position="211"/>
    </location>
</feature>
<keyword evidence="4" id="KW-1185">Reference proteome</keyword>
<keyword evidence="2" id="KW-0472">Membrane</keyword>
<organism evidence="3 4">
    <name type="scientific">Sphaerisporangium rufum</name>
    <dbReference type="NCBI Taxonomy" id="1381558"/>
    <lineage>
        <taxon>Bacteria</taxon>
        <taxon>Bacillati</taxon>
        <taxon>Actinomycetota</taxon>
        <taxon>Actinomycetes</taxon>
        <taxon>Streptosporangiales</taxon>
        <taxon>Streptosporangiaceae</taxon>
        <taxon>Sphaerisporangium</taxon>
    </lineage>
</organism>
<feature type="transmembrane region" description="Helical" evidence="2">
    <location>
        <begin position="292"/>
        <end position="316"/>
    </location>
</feature>
<dbReference type="RefSeq" id="WP_203993075.1">
    <property type="nucleotide sequence ID" value="NZ_BOOU01000089.1"/>
</dbReference>
<name>A0A919RBZ3_9ACTN</name>
<dbReference type="EMBL" id="BOOU01000089">
    <property type="protein sequence ID" value="GII81187.1"/>
    <property type="molecule type" value="Genomic_DNA"/>
</dbReference>
<feature type="transmembrane region" description="Helical" evidence="2">
    <location>
        <begin position="71"/>
        <end position="97"/>
    </location>
</feature>
<feature type="compositionally biased region" description="Gly residues" evidence="1">
    <location>
        <begin position="482"/>
        <end position="501"/>
    </location>
</feature>
<sequence length="518" mass="52021">MKVLIRFLGSPVGRLLTMLAAAALGLAVARATDGAGGLDTSSWYLWGVSLLLAVGLYGSASGIPADAVHDLRVVVTAVTVGVLLKTALIAGVMYVAGGLRPEAMILGVAVAQIDPLSVAALAGRSRMSRRAKSLLLSWASFDDPVTALLTVYLMAFALDGGAARSAGVSGYLADLGLNLGFAAAAGLGWLAARRLRRATRPPATTAAAAPPGSLPPPAPAALSAPAETAFAEAAPAEAAPATLSTPPVPSGAGRAEPSAASGVAGAVARMRGVLAPGEAPAPSAVFRAVATLVLAVLIAIAAWRFWMLGIALIGLFYRPGIAALTDKVTQAAFLVATFVLGMLLVDGVDLRLGLVLGCAAFGAQIVAGLLIARRLPRVDRVYLALGQQNGITAVILSLALEPYLPYAVSVVAPAILVVNLLHLAANGAFDRHERLAAARRKSTGPLPAPVPLVTSPGGSPSVARPAVSPLGPADRPAADGTDPGGPAGGPAGGSRRSGGPIGDYAWRPAMAPRGDLRP</sequence>
<dbReference type="AlphaFoldDB" id="A0A919RBZ3"/>
<reference evidence="3" key="1">
    <citation type="submission" date="2021-01" db="EMBL/GenBank/DDBJ databases">
        <title>Whole genome shotgun sequence of Sphaerisporangium rufum NBRC 109079.</title>
        <authorList>
            <person name="Komaki H."/>
            <person name="Tamura T."/>
        </authorList>
    </citation>
    <scope>NUCLEOTIDE SEQUENCE</scope>
    <source>
        <strain evidence="3">NBRC 109079</strain>
    </source>
</reference>
<protein>
    <recommendedName>
        <fullName evidence="5">NhaP-type Na+/H+ or K+/H+ antiporter</fullName>
    </recommendedName>
</protein>
<feature type="transmembrane region" description="Helical" evidence="2">
    <location>
        <begin position="170"/>
        <end position="192"/>
    </location>
</feature>
<evidence type="ECO:0000313" key="4">
    <source>
        <dbReference type="Proteomes" id="UP000655287"/>
    </source>
</evidence>
<feature type="transmembrane region" description="Helical" evidence="2">
    <location>
        <begin position="352"/>
        <end position="372"/>
    </location>
</feature>
<feature type="transmembrane region" description="Helical" evidence="2">
    <location>
        <begin position="403"/>
        <end position="425"/>
    </location>
</feature>
<evidence type="ECO:0000256" key="1">
    <source>
        <dbReference type="SAM" id="MobiDB-lite"/>
    </source>
</evidence>
<keyword evidence="2" id="KW-0812">Transmembrane</keyword>
<evidence type="ECO:0008006" key="5">
    <source>
        <dbReference type="Google" id="ProtNLM"/>
    </source>
</evidence>
<evidence type="ECO:0000256" key="2">
    <source>
        <dbReference type="SAM" id="Phobius"/>
    </source>
</evidence>
<accession>A0A919RBZ3</accession>
<gene>
    <name evidence="3" type="ORF">Sru01_61690</name>
</gene>
<comment type="caution">
    <text evidence="3">The sequence shown here is derived from an EMBL/GenBank/DDBJ whole genome shotgun (WGS) entry which is preliminary data.</text>
</comment>
<feature type="compositionally biased region" description="Low complexity" evidence="1">
    <location>
        <begin position="471"/>
        <end position="481"/>
    </location>
</feature>
<feature type="region of interest" description="Disordered" evidence="1">
    <location>
        <begin position="440"/>
        <end position="518"/>
    </location>
</feature>
<feature type="transmembrane region" description="Helical" evidence="2">
    <location>
        <begin position="328"/>
        <end position="345"/>
    </location>
</feature>
<feature type="region of interest" description="Disordered" evidence="1">
    <location>
        <begin position="201"/>
        <end position="221"/>
    </location>
</feature>
<feature type="transmembrane region" description="Helical" evidence="2">
    <location>
        <begin position="41"/>
        <end position="59"/>
    </location>
</feature>
<proteinExistence type="predicted"/>
<feature type="region of interest" description="Disordered" evidence="1">
    <location>
        <begin position="238"/>
        <end position="257"/>
    </location>
</feature>
<keyword evidence="2" id="KW-1133">Transmembrane helix</keyword>
<dbReference type="Proteomes" id="UP000655287">
    <property type="component" value="Unassembled WGS sequence"/>
</dbReference>
<feature type="transmembrane region" description="Helical" evidence="2">
    <location>
        <begin position="103"/>
        <end position="122"/>
    </location>
</feature>
<feature type="transmembrane region" description="Helical" evidence="2">
    <location>
        <begin position="134"/>
        <end position="158"/>
    </location>
</feature>
<evidence type="ECO:0000313" key="3">
    <source>
        <dbReference type="EMBL" id="GII81187.1"/>
    </source>
</evidence>